<name>A0A5C5WB37_9PLAN</name>
<organism evidence="9 10">
    <name type="scientific">Thalassoglobus neptunius</name>
    <dbReference type="NCBI Taxonomy" id="1938619"/>
    <lineage>
        <taxon>Bacteria</taxon>
        <taxon>Pseudomonadati</taxon>
        <taxon>Planctomycetota</taxon>
        <taxon>Planctomycetia</taxon>
        <taxon>Planctomycetales</taxon>
        <taxon>Planctomycetaceae</taxon>
        <taxon>Thalassoglobus</taxon>
    </lineage>
</organism>
<dbReference type="Proteomes" id="UP000317243">
    <property type="component" value="Unassembled WGS sequence"/>
</dbReference>
<feature type="transmembrane region" description="Helical" evidence="6">
    <location>
        <begin position="6"/>
        <end position="31"/>
    </location>
</feature>
<dbReference type="Pfam" id="PF00662">
    <property type="entry name" value="Proton_antipo_N"/>
    <property type="match status" value="1"/>
</dbReference>
<dbReference type="AlphaFoldDB" id="A0A5C5WB37"/>
<keyword evidence="9" id="KW-0560">Oxidoreductase</keyword>
<dbReference type="GO" id="GO:0016020">
    <property type="term" value="C:membrane"/>
    <property type="evidence" value="ECO:0007669"/>
    <property type="project" value="UniProtKB-SubCell"/>
</dbReference>
<dbReference type="OrthoDB" id="9807568at2"/>
<feature type="transmembrane region" description="Helical" evidence="6">
    <location>
        <begin position="294"/>
        <end position="313"/>
    </location>
</feature>
<keyword evidence="4 6" id="KW-0472">Membrane</keyword>
<dbReference type="InterPro" id="IPR003945">
    <property type="entry name" value="NU5C-like"/>
</dbReference>
<evidence type="ECO:0000313" key="10">
    <source>
        <dbReference type="Proteomes" id="UP000317243"/>
    </source>
</evidence>
<feature type="transmembrane region" description="Helical" evidence="6">
    <location>
        <begin position="96"/>
        <end position="119"/>
    </location>
</feature>
<dbReference type="Pfam" id="PF00361">
    <property type="entry name" value="Proton_antipo_M"/>
    <property type="match status" value="1"/>
</dbReference>
<dbReference type="PRINTS" id="PR01434">
    <property type="entry name" value="NADHDHGNASE5"/>
</dbReference>
<dbReference type="GO" id="GO:0008137">
    <property type="term" value="F:NADH dehydrogenase (ubiquinone) activity"/>
    <property type="evidence" value="ECO:0007669"/>
    <property type="project" value="InterPro"/>
</dbReference>
<sequence>MNTSTILYLLGVAVVLCPTMLVVGLGLPLLFGRPLTESTQTRLAKGCAYLGLTSAVAILITMLITGIREVPIEFGNWVEVHEEGFHFHLKLVFDRLSVPFAILSYVLCGTAGAFANIYLQGDRGYDRFFILYAFFMLGIIVSTVAGTIETLFFGWELVGLSSALLVAYFHERPGPVRNGLRIWSIYRFSDAAFLVAALLLHHLTGKGDFDILMGEGTWPNGTAVITSWQALPVGLLLLLAAAGKSGMVPFSGWLPRAMEGPTPSSAVFYGALSIHLGTYLLLRISPLLNASPTLSFAVVVLGAISAISGSLMARVQNDVKNSLAYASLTQIGVITVEIGLGLRYIALIHMIGHACLRTLQLLRAPSFLHDHKAMENAVGIRLNTNDCAVPKTTSPLQLVVYRFAYERGYLDTLIDSFLVQPFVKLFRFFNECERSWTEALSGTKPDEQRQPSADLELVEEMV</sequence>
<comment type="caution">
    <text evidence="9">The sequence shown here is derived from an EMBL/GenBank/DDBJ whole genome shotgun (WGS) entry which is preliminary data.</text>
</comment>
<comment type="subcellular location">
    <subcellularLocation>
        <location evidence="1">Endomembrane system</location>
        <topology evidence="1">Multi-pass membrane protein</topology>
    </subcellularLocation>
    <subcellularLocation>
        <location evidence="5">Membrane</location>
        <topology evidence="5">Multi-pass membrane protein</topology>
    </subcellularLocation>
</comment>
<reference evidence="9 10" key="1">
    <citation type="submission" date="2019-02" db="EMBL/GenBank/DDBJ databases">
        <title>Deep-cultivation of Planctomycetes and their phenomic and genomic characterization uncovers novel biology.</title>
        <authorList>
            <person name="Wiegand S."/>
            <person name="Jogler M."/>
            <person name="Boedeker C."/>
            <person name="Pinto D."/>
            <person name="Vollmers J."/>
            <person name="Rivas-Marin E."/>
            <person name="Kohn T."/>
            <person name="Peeters S.H."/>
            <person name="Heuer A."/>
            <person name="Rast P."/>
            <person name="Oberbeckmann S."/>
            <person name="Bunk B."/>
            <person name="Jeske O."/>
            <person name="Meyerdierks A."/>
            <person name="Storesund J.E."/>
            <person name="Kallscheuer N."/>
            <person name="Luecker S."/>
            <person name="Lage O.M."/>
            <person name="Pohl T."/>
            <person name="Merkel B.J."/>
            <person name="Hornburger P."/>
            <person name="Mueller R.-W."/>
            <person name="Bruemmer F."/>
            <person name="Labrenz M."/>
            <person name="Spormann A.M."/>
            <person name="Op Den Camp H."/>
            <person name="Overmann J."/>
            <person name="Amann R."/>
            <person name="Jetten M.S.M."/>
            <person name="Mascher T."/>
            <person name="Medema M.H."/>
            <person name="Devos D.P."/>
            <person name="Kaster A.-K."/>
            <person name="Ovreas L."/>
            <person name="Rohde M."/>
            <person name="Galperin M.Y."/>
            <person name="Jogler C."/>
        </authorList>
    </citation>
    <scope>NUCLEOTIDE SEQUENCE [LARGE SCALE GENOMIC DNA]</scope>
    <source>
        <strain evidence="9 10">KOR42</strain>
    </source>
</reference>
<evidence type="ECO:0000256" key="6">
    <source>
        <dbReference type="SAM" id="Phobius"/>
    </source>
</evidence>
<dbReference type="InterPro" id="IPR001750">
    <property type="entry name" value="ND/Mrp_TM"/>
</dbReference>
<dbReference type="EC" id="1.6.5.11" evidence="9"/>
<dbReference type="InterPro" id="IPR001516">
    <property type="entry name" value="Proton_antipo_N"/>
</dbReference>
<feature type="transmembrane region" description="Helical" evidence="6">
    <location>
        <begin position="43"/>
        <end position="67"/>
    </location>
</feature>
<proteinExistence type="predicted"/>
<evidence type="ECO:0000256" key="4">
    <source>
        <dbReference type="ARBA" id="ARBA00023136"/>
    </source>
</evidence>
<evidence type="ECO:0000256" key="5">
    <source>
        <dbReference type="RuleBase" id="RU000320"/>
    </source>
</evidence>
<dbReference type="RefSeq" id="WP_146511484.1">
    <property type="nucleotide sequence ID" value="NZ_SIHI01000022.1"/>
</dbReference>
<accession>A0A5C5WB37</accession>
<feature type="domain" description="NADH-Ubiquinone oxidoreductase (complex I) chain 5 N-terminal" evidence="8">
    <location>
        <begin position="83"/>
        <end position="129"/>
    </location>
</feature>
<dbReference type="GO" id="GO:0012505">
    <property type="term" value="C:endomembrane system"/>
    <property type="evidence" value="ECO:0007669"/>
    <property type="project" value="UniProtKB-SubCell"/>
</dbReference>
<feature type="transmembrane region" description="Helical" evidence="6">
    <location>
        <begin position="182"/>
        <end position="203"/>
    </location>
</feature>
<dbReference type="GO" id="GO:0015990">
    <property type="term" value="P:electron transport coupled proton transport"/>
    <property type="evidence" value="ECO:0007669"/>
    <property type="project" value="TreeGrafter"/>
</dbReference>
<feature type="transmembrane region" description="Helical" evidence="6">
    <location>
        <begin position="152"/>
        <end position="170"/>
    </location>
</feature>
<dbReference type="GO" id="GO:0003954">
    <property type="term" value="F:NADH dehydrogenase activity"/>
    <property type="evidence" value="ECO:0007669"/>
    <property type="project" value="TreeGrafter"/>
</dbReference>
<dbReference type="EMBL" id="SIHI01000022">
    <property type="protein sequence ID" value="TWT47890.1"/>
    <property type="molecule type" value="Genomic_DNA"/>
</dbReference>
<evidence type="ECO:0000259" key="7">
    <source>
        <dbReference type="Pfam" id="PF00361"/>
    </source>
</evidence>
<feature type="transmembrane region" description="Helical" evidence="6">
    <location>
        <begin position="325"/>
        <end position="346"/>
    </location>
</feature>
<dbReference type="PANTHER" id="PTHR42829:SF2">
    <property type="entry name" value="NADH-UBIQUINONE OXIDOREDUCTASE CHAIN 5"/>
    <property type="match status" value="1"/>
</dbReference>
<evidence type="ECO:0000256" key="2">
    <source>
        <dbReference type="ARBA" id="ARBA00022692"/>
    </source>
</evidence>
<dbReference type="PANTHER" id="PTHR42829">
    <property type="entry name" value="NADH-UBIQUINONE OXIDOREDUCTASE CHAIN 5"/>
    <property type="match status" value="1"/>
</dbReference>
<feature type="transmembrane region" description="Helical" evidence="6">
    <location>
        <begin position="223"/>
        <end position="243"/>
    </location>
</feature>
<evidence type="ECO:0000259" key="8">
    <source>
        <dbReference type="Pfam" id="PF00662"/>
    </source>
</evidence>
<evidence type="ECO:0000313" key="9">
    <source>
        <dbReference type="EMBL" id="TWT47890.1"/>
    </source>
</evidence>
<feature type="domain" description="NADH:quinone oxidoreductase/Mrp antiporter transmembrane" evidence="7">
    <location>
        <begin position="150"/>
        <end position="375"/>
    </location>
</feature>
<protein>
    <submittedName>
        <fullName evidence="9">NADH-quinone oxidoreductase subunit 12</fullName>
        <ecNumber evidence="9">1.6.5.11</ecNumber>
    </submittedName>
</protein>
<evidence type="ECO:0000256" key="3">
    <source>
        <dbReference type="ARBA" id="ARBA00022989"/>
    </source>
</evidence>
<keyword evidence="2 5" id="KW-0812">Transmembrane</keyword>
<keyword evidence="3 6" id="KW-1133">Transmembrane helix</keyword>
<feature type="transmembrane region" description="Helical" evidence="6">
    <location>
        <begin position="264"/>
        <end position="282"/>
    </location>
</feature>
<feature type="transmembrane region" description="Helical" evidence="6">
    <location>
        <begin position="128"/>
        <end position="146"/>
    </location>
</feature>
<dbReference type="GO" id="GO:0042773">
    <property type="term" value="P:ATP synthesis coupled electron transport"/>
    <property type="evidence" value="ECO:0007669"/>
    <property type="project" value="InterPro"/>
</dbReference>
<evidence type="ECO:0000256" key="1">
    <source>
        <dbReference type="ARBA" id="ARBA00004127"/>
    </source>
</evidence>
<gene>
    <name evidence="9" type="ORF">KOR42_40880</name>
</gene>
<keyword evidence="10" id="KW-1185">Reference proteome</keyword>